<gene>
    <name evidence="2" type="ORF">GCM10010978_20010</name>
</gene>
<keyword evidence="1" id="KW-0812">Transmembrane</keyword>
<dbReference type="RefSeq" id="WP_188392269.1">
    <property type="nucleotide sequence ID" value="NZ_BMEV01000035.1"/>
</dbReference>
<comment type="caution">
    <text evidence="2">The sequence shown here is derived from an EMBL/GenBank/DDBJ whole genome shotgun (WGS) entry which is preliminary data.</text>
</comment>
<reference evidence="2" key="2">
    <citation type="submission" date="2020-09" db="EMBL/GenBank/DDBJ databases">
        <authorList>
            <person name="Sun Q."/>
            <person name="Zhou Y."/>
        </authorList>
    </citation>
    <scope>NUCLEOTIDE SEQUENCE</scope>
    <source>
        <strain evidence="2">CGMCC 1.12360</strain>
    </source>
</reference>
<dbReference type="InterPro" id="IPR009574">
    <property type="entry name" value="DUF1189"/>
</dbReference>
<accession>A0A8J2XEK6</accession>
<evidence type="ECO:0000313" key="2">
    <source>
        <dbReference type="EMBL" id="GFZ78529.1"/>
    </source>
</evidence>
<keyword evidence="1" id="KW-1133">Transmembrane helix</keyword>
<keyword evidence="1" id="KW-0472">Membrane</keyword>
<evidence type="ECO:0000256" key="1">
    <source>
        <dbReference type="SAM" id="Phobius"/>
    </source>
</evidence>
<dbReference type="AlphaFoldDB" id="A0A8J2XEK6"/>
<protein>
    <recommendedName>
        <fullName evidence="4">DUF1189 domain-containing protein</fullName>
    </recommendedName>
</protein>
<dbReference type="Proteomes" id="UP000602050">
    <property type="component" value="Unassembled WGS sequence"/>
</dbReference>
<proteinExistence type="predicted"/>
<name>A0A8J2XEK6_9BACI</name>
<keyword evidence="3" id="KW-1185">Reference proteome</keyword>
<organism evidence="2 3">
    <name type="scientific">Compostibacillus humi</name>
    <dbReference type="NCBI Taxonomy" id="1245525"/>
    <lineage>
        <taxon>Bacteria</taxon>
        <taxon>Bacillati</taxon>
        <taxon>Bacillota</taxon>
        <taxon>Bacilli</taxon>
        <taxon>Bacillales</taxon>
        <taxon>Bacillaceae</taxon>
        <taxon>Compostibacillus</taxon>
    </lineage>
</organism>
<evidence type="ECO:0008006" key="4">
    <source>
        <dbReference type="Google" id="ProtNLM"/>
    </source>
</evidence>
<feature type="transmembrane region" description="Helical" evidence="1">
    <location>
        <begin position="21"/>
        <end position="41"/>
    </location>
</feature>
<feature type="transmembrane region" description="Helical" evidence="1">
    <location>
        <begin position="106"/>
        <end position="129"/>
    </location>
</feature>
<evidence type="ECO:0000313" key="3">
    <source>
        <dbReference type="Proteomes" id="UP000602050"/>
    </source>
</evidence>
<dbReference type="EMBL" id="BMEV01000035">
    <property type="protein sequence ID" value="GFZ78529.1"/>
    <property type="molecule type" value="Genomic_DNA"/>
</dbReference>
<dbReference type="Pfam" id="PF06691">
    <property type="entry name" value="DUF1189"/>
    <property type="match status" value="1"/>
</dbReference>
<sequence length="169" mass="19341">MIFWNVFKNSVRLPSKKAMFALNRVGLHIAIIYLFILLALVSLPSVVGYVTNPDAFADINIIFAIVYFFIFYYLPMNILVFLGLSIIAYIGSWTAKWMNRKLHYSLLWKMSAFTVTLPLLLYSGAAFIFPVADGYIALSFLYSFTLLIIMISHYPKRRIKGKTSKSKAD</sequence>
<reference evidence="2" key="1">
    <citation type="journal article" date="2014" name="Int. J. Syst. Evol. Microbiol.">
        <title>Complete genome sequence of Corynebacterium casei LMG S-19264T (=DSM 44701T), isolated from a smear-ripened cheese.</title>
        <authorList>
            <consortium name="US DOE Joint Genome Institute (JGI-PGF)"/>
            <person name="Walter F."/>
            <person name="Albersmeier A."/>
            <person name="Kalinowski J."/>
            <person name="Ruckert C."/>
        </authorList>
    </citation>
    <scope>NUCLEOTIDE SEQUENCE</scope>
    <source>
        <strain evidence="2">CGMCC 1.12360</strain>
    </source>
</reference>
<feature type="transmembrane region" description="Helical" evidence="1">
    <location>
        <begin position="61"/>
        <end position="94"/>
    </location>
</feature>
<feature type="transmembrane region" description="Helical" evidence="1">
    <location>
        <begin position="135"/>
        <end position="155"/>
    </location>
</feature>